<gene>
    <name evidence="2" type="ORF">Slin15195_G068490</name>
</gene>
<feature type="compositionally biased region" description="Polar residues" evidence="1">
    <location>
        <begin position="1"/>
        <end position="12"/>
    </location>
</feature>
<dbReference type="AlphaFoldDB" id="A0A9Q9AVX0"/>
<organism evidence="2 3">
    <name type="scientific">Septoria linicola</name>
    <dbReference type="NCBI Taxonomy" id="215465"/>
    <lineage>
        <taxon>Eukaryota</taxon>
        <taxon>Fungi</taxon>
        <taxon>Dikarya</taxon>
        <taxon>Ascomycota</taxon>
        <taxon>Pezizomycotina</taxon>
        <taxon>Dothideomycetes</taxon>
        <taxon>Dothideomycetidae</taxon>
        <taxon>Mycosphaerellales</taxon>
        <taxon>Mycosphaerellaceae</taxon>
        <taxon>Septoria</taxon>
    </lineage>
</organism>
<evidence type="ECO:0000256" key="1">
    <source>
        <dbReference type="SAM" id="MobiDB-lite"/>
    </source>
</evidence>
<dbReference type="EMBL" id="CP099422">
    <property type="protein sequence ID" value="USW53530.1"/>
    <property type="molecule type" value="Genomic_DNA"/>
</dbReference>
<keyword evidence="3" id="KW-1185">Reference proteome</keyword>
<feature type="region of interest" description="Disordered" evidence="1">
    <location>
        <begin position="1"/>
        <end position="97"/>
    </location>
</feature>
<feature type="compositionally biased region" description="Polar residues" evidence="1">
    <location>
        <begin position="71"/>
        <end position="83"/>
    </location>
</feature>
<name>A0A9Q9AVX0_9PEZI</name>
<protein>
    <submittedName>
        <fullName evidence="2">Uncharacterized protein</fullName>
    </submittedName>
</protein>
<reference evidence="2" key="1">
    <citation type="submission" date="2022-06" db="EMBL/GenBank/DDBJ databases">
        <title>Complete genome sequences of two strains of the flax pathogen Septoria linicola.</title>
        <authorList>
            <person name="Lapalu N."/>
            <person name="Simon A."/>
            <person name="Demenou B."/>
            <person name="Paumier D."/>
            <person name="Guillot M.-P."/>
            <person name="Gout L."/>
            <person name="Valade R."/>
        </authorList>
    </citation>
    <scope>NUCLEOTIDE SEQUENCE</scope>
    <source>
        <strain evidence="2">SE15195</strain>
    </source>
</reference>
<dbReference type="Proteomes" id="UP001056384">
    <property type="component" value="Chromosome 5"/>
</dbReference>
<proteinExistence type="predicted"/>
<evidence type="ECO:0000313" key="3">
    <source>
        <dbReference type="Proteomes" id="UP001056384"/>
    </source>
</evidence>
<sequence>MSEPNPTQTIESKTAVDYLNPENAPEPSEETGLGTHFANTFDPALKKNAPHLPDTKIAPAPQQSAKEKLAKTSSTMTTAQLQKAAQEGDPNALGRNS</sequence>
<accession>A0A9Q9AVX0</accession>
<evidence type="ECO:0000313" key="2">
    <source>
        <dbReference type="EMBL" id="USW53530.1"/>
    </source>
</evidence>